<gene>
    <name evidence="8" type="ORF">F3Y22_tig00116944pilonHSYRG00188</name>
</gene>
<dbReference type="PROSITE" id="PS50059">
    <property type="entry name" value="FKBP_PPIASE"/>
    <property type="match status" value="1"/>
</dbReference>
<keyword evidence="9" id="KW-1185">Reference proteome</keyword>
<dbReference type="PANTHER" id="PTHR10516:SF443">
    <property type="entry name" value="FK506-BINDING PROTEIN 59-RELATED"/>
    <property type="match status" value="1"/>
</dbReference>
<feature type="region of interest" description="Disordered" evidence="6">
    <location>
        <begin position="1"/>
        <end position="46"/>
    </location>
</feature>
<dbReference type="Pfam" id="PF00254">
    <property type="entry name" value="FKBP_C"/>
    <property type="match status" value="1"/>
</dbReference>
<organism evidence="8 9">
    <name type="scientific">Hibiscus syriacus</name>
    <name type="common">Rose of Sharon</name>
    <dbReference type="NCBI Taxonomy" id="106335"/>
    <lineage>
        <taxon>Eukaryota</taxon>
        <taxon>Viridiplantae</taxon>
        <taxon>Streptophyta</taxon>
        <taxon>Embryophyta</taxon>
        <taxon>Tracheophyta</taxon>
        <taxon>Spermatophyta</taxon>
        <taxon>Magnoliopsida</taxon>
        <taxon>eudicotyledons</taxon>
        <taxon>Gunneridae</taxon>
        <taxon>Pentapetalae</taxon>
        <taxon>rosids</taxon>
        <taxon>malvids</taxon>
        <taxon>Malvales</taxon>
        <taxon>Malvaceae</taxon>
        <taxon>Malvoideae</taxon>
        <taxon>Hibiscus</taxon>
    </lineage>
</organism>
<dbReference type="GO" id="GO:0005737">
    <property type="term" value="C:cytoplasm"/>
    <property type="evidence" value="ECO:0007669"/>
    <property type="project" value="TreeGrafter"/>
</dbReference>
<evidence type="ECO:0000256" key="5">
    <source>
        <dbReference type="PROSITE-ProRule" id="PRU00277"/>
    </source>
</evidence>
<evidence type="ECO:0000313" key="8">
    <source>
        <dbReference type="EMBL" id="KAE8660962.1"/>
    </source>
</evidence>
<accession>A0A6A2WLQ1</accession>
<evidence type="ECO:0000256" key="4">
    <source>
        <dbReference type="ARBA" id="ARBA00023235"/>
    </source>
</evidence>
<protein>
    <recommendedName>
        <fullName evidence="2 5">peptidylprolyl isomerase</fullName>
        <ecNumber evidence="2 5">5.2.1.8</ecNumber>
    </recommendedName>
</protein>
<keyword evidence="3 5" id="KW-0697">Rotamase</keyword>
<evidence type="ECO:0000313" key="9">
    <source>
        <dbReference type="Proteomes" id="UP000436088"/>
    </source>
</evidence>
<dbReference type="Gene3D" id="3.10.50.40">
    <property type="match status" value="2"/>
</dbReference>
<dbReference type="EMBL" id="VEPZ02001728">
    <property type="protein sequence ID" value="KAE8660962.1"/>
    <property type="molecule type" value="Genomic_DNA"/>
</dbReference>
<dbReference type="EC" id="5.2.1.8" evidence="2 5"/>
<dbReference type="SUPFAM" id="SSF54534">
    <property type="entry name" value="FKBP-like"/>
    <property type="match status" value="1"/>
</dbReference>
<comment type="caution">
    <text evidence="8">The sequence shown here is derived from an EMBL/GenBank/DDBJ whole genome shotgun (WGS) entry which is preliminary data.</text>
</comment>
<proteinExistence type="predicted"/>
<dbReference type="InterPro" id="IPR001179">
    <property type="entry name" value="PPIase_FKBP_dom"/>
</dbReference>
<dbReference type="GO" id="GO:0003755">
    <property type="term" value="F:peptidyl-prolyl cis-trans isomerase activity"/>
    <property type="evidence" value="ECO:0007669"/>
    <property type="project" value="UniProtKB-KW"/>
</dbReference>
<keyword evidence="4 5" id="KW-0413">Isomerase</keyword>
<dbReference type="InterPro" id="IPR050689">
    <property type="entry name" value="FKBP-type_PPIase"/>
</dbReference>
<evidence type="ECO:0000256" key="1">
    <source>
        <dbReference type="ARBA" id="ARBA00000971"/>
    </source>
</evidence>
<evidence type="ECO:0000256" key="2">
    <source>
        <dbReference type="ARBA" id="ARBA00013194"/>
    </source>
</evidence>
<dbReference type="AlphaFoldDB" id="A0A6A2WLQ1"/>
<name>A0A6A2WLQ1_HIBSY</name>
<dbReference type="Proteomes" id="UP000436088">
    <property type="component" value="Unassembled WGS sequence"/>
</dbReference>
<reference evidence="8" key="1">
    <citation type="submission" date="2019-09" db="EMBL/GenBank/DDBJ databases">
        <title>Draft genome information of white flower Hibiscus syriacus.</title>
        <authorList>
            <person name="Kim Y.-M."/>
        </authorList>
    </citation>
    <scope>NUCLEOTIDE SEQUENCE [LARGE SCALE GENOMIC DNA]</scope>
    <source>
        <strain evidence="8">YM2019G1</strain>
    </source>
</reference>
<comment type="catalytic activity">
    <reaction evidence="1 5">
        <text>[protein]-peptidylproline (omega=180) = [protein]-peptidylproline (omega=0)</text>
        <dbReference type="Rhea" id="RHEA:16237"/>
        <dbReference type="Rhea" id="RHEA-COMP:10747"/>
        <dbReference type="Rhea" id="RHEA-COMP:10748"/>
        <dbReference type="ChEBI" id="CHEBI:83833"/>
        <dbReference type="ChEBI" id="CHEBI:83834"/>
        <dbReference type="EC" id="5.2.1.8"/>
    </reaction>
</comment>
<evidence type="ECO:0000256" key="3">
    <source>
        <dbReference type="ARBA" id="ARBA00023110"/>
    </source>
</evidence>
<sequence length="119" mass="12775">MEDDLESPKANNMEEEQEIGENGLKKKVVKEGEGSETPNDGDEVEFKLGRGQVIKGWDEGIKTMKKGENAVFTIPPELGYGESGFPPSIPPDATLQFDVELLSCTAAGSESAPVCCTIL</sequence>
<evidence type="ECO:0000259" key="7">
    <source>
        <dbReference type="PROSITE" id="PS50059"/>
    </source>
</evidence>
<dbReference type="InterPro" id="IPR046357">
    <property type="entry name" value="PPIase_dom_sf"/>
</dbReference>
<feature type="domain" description="PPIase FKBP-type" evidence="7">
    <location>
        <begin position="33"/>
        <end position="105"/>
    </location>
</feature>
<evidence type="ECO:0000256" key="6">
    <source>
        <dbReference type="SAM" id="MobiDB-lite"/>
    </source>
</evidence>
<dbReference type="PANTHER" id="PTHR10516">
    <property type="entry name" value="PEPTIDYL-PROLYL CIS-TRANS ISOMERASE"/>
    <property type="match status" value="1"/>
</dbReference>